<feature type="compositionally biased region" description="Pro residues" evidence="1">
    <location>
        <begin position="229"/>
        <end position="244"/>
    </location>
</feature>
<feature type="region of interest" description="Disordered" evidence="1">
    <location>
        <begin position="196"/>
        <end position="244"/>
    </location>
</feature>
<sequence>MELRNTPSNVAKRGHGHAWPCKVTKSVTKPLPSKPALTRHYNIFITFMDQSRVREFTGRRGHGHVWPRLSPCPNVAKNNPAQPSKTVMTQPALFATDTHPARTPSGQPNTRTDGQPYHWAKPGGWRAATPTRCPHCKQHILRGYNANQGAFLAAADPTPLTALGEALTLLGGGGTLTLTRTGTGALILTRRNANNITATPAGSPRQDILPRHRCQQPPLPAPAYTEPQIKPPQDPWQSEGPPPF</sequence>
<protein>
    <submittedName>
        <fullName evidence="2">Uncharacterized protein</fullName>
    </submittedName>
</protein>
<organism evidence="2">
    <name type="scientific">Dulem virus 32</name>
    <dbReference type="NCBI Taxonomy" id="3145750"/>
    <lineage>
        <taxon>Viruses</taxon>
        <taxon>Duplodnaviria</taxon>
        <taxon>Heunggongvirae</taxon>
        <taxon>Uroviricota</taxon>
        <taxon>Caudoviricetes</taxon>
    </lineage>
</organism>
<evidence type="ECO:0000313" key="2">
    <source>
        <dbReference type="EMBL" id="XCD05793.1"/>
    </source>
</evidence>
<evidence type="ECO:0000256" key="1">
    <source>
        <dbReference type="SAM" id="MobiDB-lite"/>
    </source>
</evidence>
<reference evidence="2" key="1">
    <citation type="submission" date="2024-03" db="EMBL/GenBank/DDBJ databases">
        <title>Diverse circular DNA viruses in blood, oral, and fecal samples of captive lemurs.</title>
        <authorList>
            <person name="Paietta E.N."/>
            <person name="Kraberger S."/>
            <person name="Lund M.C."/>
            <person name="Custer J.M."/>
            <person name="Vargas K.M."/>
            <person name="Ehmke E.E."/>
            <person name="Yoder A.D."/>
            <person name="Varsani A."/>
        </authorList>
    </citation>
    <scope>NUCLEOTIDE SEQUENCE</scope>
    <source>
        <strain evidence="2">Duke_24SF_91</strain>
    </source>
</reference>
<dbReference type="EMBL" id="PP511597">
    <property type="protein sequence ID" value="XCD05793.1"/>
    <property type="molecule type" value="Genomic_DNA"/>
</dbReference>
<proteinExistence type="predicted"/>
<name>A0AAU8B0J1_9CAUD</name>
<accession>A0AAU8B0J1</accession>